<comment type="caution">
    <text evidence="2">The sequence shown here is derived from an EMBL/GenBank/DDBJ whole genome shotgun (WGS) entry which is preliminary data.</text>
</comment>
<dbReference type="AlphaFoldDB" id="A0A1R3FZL2"/>
<dbReference type="PANTHER" id="PTHR33499">
    <property type="entry name" value="OS12G0282400 PROTEIN-RELATED"/>
    <property type="match status" value="1"/>
</dbReference>
<accession>A0A1R3FZL2</accession>
<gene>
    <name evidence="2" type="ORF">CCACVL1_29910</name>
</gene>
<feature type="region of interest" description="Disordered" evidence="1">
    <location>
        <begin position="322"/>
        <end position="362"/>
    </location>
</feature>
<protein>
    <recommendedName>
        <fullName evidence="4">Transposase, Ptta/En/Spm, plant</fullName>
    </recommendedName>
</protein>
<evidence type="ECO:0000256" key="1">
    <source>
        <dbReference type="SAM" id="MobiDB-lite"/>
    </source>
</evidence>
<feature type="compositionally biased region" description="Polar residues" evidence="1">
    <location>
        <begin position="58"/>
        <end position="69"/>
    </location>
</feature>
<feature type="region of interest" description="Disordered" evidence="1">
    <location>
        <begin position="1"/>
        <end position="70"/>
    </location>
</feature>
<proteinExistence type="predicted"/>
<dbReference type="EMBL" id="AWWV01015900">
    <property type="protein sequence ID" value="OMO51247.1"/>
    <property type="molecule type" value="Genomic_DNA"/>
</dbReference>
<organism evidence="2 3">
    <name type="scientific">Corchorus capsularis</name>
    <name type="common">Jute</name>
    <dbReference type="NCBI Taxonomy" id="210143"/>
    <lineage>
        <taxon>Eukaryota</taxon>
        <taxon>Viridiplantae</taxon>
        <taxon>Streptophyta</taxon>
        <taxon>Embryophyta</taxon>
        <taxon>Tracheophyta</taxon>
        <taxon>Spermatophyta</taxon>
        <taxon>Magnoliopsida</taxon>
        <taxon>eudicotyledons</taxon>
        <taxon>Gunneridae</taxon>
        <taxon>Pentapetalae</taxon>
        <taxon>rosids</taxon>
        <taxon>malvids</taxon>
        <taxon>Malvales</taxon>
        <taxon>Malvaceae</taxon>
        <taxon>Grewioideae</taxon>
        <taxon>Apeibeae</taxon>
        <taxon>Corchorus</taxon>
    </lineage>
</organism>
<feature type="compositionally biased region" description="Acidic residues" evidence="1">
    <location>
        <begin position="331"/>
        <end position="349"/>
    </location>
</feature>
<reference evidence="2 3" key="1">
    <citation type="submission" date="2013-09" db="EMBL/GenBank/DDBJ databases">
        <title>Corchorus capsularis genome sequencing.</title>
        <authorList>
            <person name="Alam M."/>
            <person name="Haque M.S."/>
            <person name="Islam M.S."/>
            <person name="Emdad E.M."/>
            <person name="Islam M.M."/>
            <person name="Ahmed B."/>
            <person name="Halim A."/>
            <person name="Hossen Q.M.M."/>
            <person name="Hossain M.Z."/>
            <person name="Ahmed R."/>
            <person name="Khan M.M."/>
            <person name="Islam R."/>
            <person name="Rashid M.M."/>
            <person name="Khan S.A."/>
            <person name="Rahman M.S."/>
            <person name="Alam M."/>
        </authorList>
    </citation>
    <scope>NUCLEOTIDE SEQUENCE [LARGE SCALE GENOMIC DNA]</scope>
    <source>
        <strain evidence="3">cv. CVL-1</strain>
        <tissue evidence="2">Whole seedling</tissue>
    </source>
</reference>
<evidence type="ECO:0000313" key="2">
    <source>
        <dbReference type="EMBL" id="OMO51247.1"/>
    </source>
</evidence>
<evidence type="ECO:0000313" key="3">
    <source>
        <dbReference type="Proteomes" id="UP000188268"/>
    </source>
</evidence>
<evidence type="ECO:0008006" key="4">
    <source>
        <dbReference type="Google" id="ProtNLM"/>
    </source>
</evidence>
<sequence>MAPGKRSKRAANEQVPRAANEQVPRAVGEQAPRAVGEAVQPPTIGEAQTVSTRREGQTMPNHNVETMPNHNVEELLPPNLAEISSSKRVRGPTTGQGLERMLKGKNKLVIDIPEGKGRPICENKFQMKMDDEYVKKSVLSILQKLSRNQRYKLHKHFKKFSSAEVARQNKPVDGNLTQENWDSLCDLFSDPEYQRKEEQEPDRIEFFKATHYSEAKGWSTIAAQNAYEKMIQMLNETPEEGKEPMTVDEIMDKVLGTSSGYVKGLGYGPKPVKSSNAKVVEVNKSSKKTEMKLKKCQLKIKGMRAKMKSQMDAMRNALKEAGIMVPNIEPSESDESSESESSESSEESADSGTPPEIDSSNY</sequence>
<keyword evidence="3" id="KW-1185">Reference proteome</keyword>
<dbReference type="OrthoDB" id="1706770at2759"/>
<name>A0A1R3FZL2_COCAP</name>
<dbReference type="Gramene" id="OMO51247">
    <property type="protein sequence ID" value="OMO51247"/>
    <property type="gene ID" value="CCACVL1_29910"/>
</dbReference>
<dbReference type="Proteomes" id="UP000188268">
    <property type="component" value="Unassembled WGS sequence"/>
</dbReference>
<dbReference type="PANTHER" id="PTHR33499:SF11">
    <property type="entry name" value="NO APICAL MERISTEM-ASSOCIATED C-TERMINAL DOMAIN-CONTAINING PROTEIN"/>
    <property type="match status" value="1"/>
</dbReference>